<evidence type="ECO:0000313" key="1">
    <source>
        <dbReference type="EMBL" id="PZR55283.1"/>
    </source>
</evidence>
<evidence type="ECO:0000313" key="2">
    <source>
        <dbReference type="Proteomes" id="UP000248783"/>
    </source>
</evidence>
<reference evidence="1 2" key="1">
    <citation type="submission" date="2018-06" db="EMBL/GenBank/DDBJ databases">
        <title>Whole genome sequencing of a novel hydrocarbon degrading bacterial strain, PW21 isolated from oil contaminated produced water sample.</title>
        <authorList>
            <person name="Nagkirti P."/>
            <person name="Shaikh A."/>
            <person name="Gowdaman V."/>
            <person name="Engineer A.E."/>
            <person name="Dagar S."/>
            <person name="Dhakephalkar P.K."/>
        </authorList>
    </citation>
    <scope>NUCLEOTIDE SEQUENCE [LARGE SCALE GENOMIC DNA]</scope>
    <source>
        <strain evidence="1 2">PW21</strain>
    </source>
</reference>
<dbReference type="Proteomes" id="UP000248783">
    <property type="component" value="Unassembled WGS sequence"/>
</dbReference>
<organism evidence="1 2">
    <name type="scientific">Xylanimonas oleitrophica</name>
    <dbReference type="NCBI Taxonomy" id="2607479"/>
    <lineage>
        <taxon>Bacteria</taxon>
        <taxon>Bacillati</taxon>
        <taxon>Actinomycetota</taxon>
        <taxon>Actinomycetes</taxon>
        <taxon>Micrococcales</taxon>
        <taxon>Promicromonosporaceae</taxon>
        <taxon>Xylanimonas</taxon>
    </lineage>
</organism>
<dbReference type="AlphaFoldDB" id="A0A2W5WX82"/>
<proteinExistence type="predicted"/>
<dbReference type="RefSeq" id="WP_111249647.1">
    <property type="nucleotide sequence ID" value="NZ_QKWH01000001.1"/>
</dbReference>
<protein>
    <submittedName>
        <fullName evidence="1">Uncharacterized protein</fullName>
    </submittedName>
</protein>
<comment type="caution">
    <text evidence="1">The sequence shown here is derived from an EMBL/GenBank/DDBJ whole genome shotgun (WGS) entry which is preliminary data.</text>
</comment>
<gene>
    <name evidence="1" type="ORF">DNL40_02620</name>
</gene>
<sequence length="88" mass="9789">MKPWTLTWAQAEALRHEYAATHGDTPTITATRRALLEQAAAGMDGKHRPPRQPSVRRQRVIELRAARDRIDARLIALGARPGPSTRTA</sequence>
<name>A0A2W5WX82_9MICO</name>
<accession>A0A2W5WX82</accession>
<keyword evidence="2" id="KW-1185">Reference proteome</keyword>
<dbReference type="EMBL" id="QKWH01000001">
    <property type="protein sequence ID" value="PZR55283.1"/>
    <property type="molecule type" value="Genomic_DNA"/>
</dbReference>